<dbReference type="InterPro" id="IPR036779">
    <property type="entry name" value="LysM_dom_sf"/>
</dbReference>
<feature type="domain" description="LysM" evidence="2">
    <location>
        <begin position="112"/>
        <end position="157"/>
    </location>
</feature>
<protein>
    <recommendedName>
        <fullName evidence="2">LysM domain-containing protein</fullName>
    </recommendedName>
</protein>
<keyword evidence="1" id="KW-0472">Membrane</keyword>
<dbReference type="Proteomes" id="UP000339690">
    <property type="component" value="Chromosome"/>
</dbReference>
<evidence type="ECO:0000313" key="4">
    <source>
        <dbReference type="Proteomes" id="UP000339690"/>
    </source>
</evidence>
<dbReference type="Gene3D" id="3.10.350.10">
    <property type="entry name" value="LysM domain"/>
    <property type="match status" value="1"/>
</dbReference>
<dbReference type="RefSeq" id="WP_153791442.1">
    <property type="nucleotide sequence ID" value="NZ_CP045915.1"/>
</dbReference>
<feature type="transmembrane region" description="Helical" evidence="1">
    <location>
        <begin position="52"/>
        <end position="73"/>
    </location>
</feature>
<evidence type="ECO:0000256" key="1">
    <source>
        <dbReference type="SAM" id="Phobius"/>
    </source>
</evidence>
<dbReference type="AlphaFoldDB" id="A0A5Q2TKZ7"/>
<dbReference type="KEGG" id="grc:GI584_12585"/>
<proteinExistence type="predicted"/>
<keyword evidence="1" id="KW-1133">Transmembrane helix</keyword>
<dbReference type="SMART" id="SM00257">
    <property type="entry name" value="LysM"/>
    <property type="match status" value="1"/>
</dbReference>
<name>A0A5Q2TKZ7_9BACI</name>
<keyword evidence="4" id="KW-1185">Reference proteome</keyword>
<accession>A0A5Q2TKZ7</accession>
<dbReference type="EMBL" id="CP045915">
    <property type="protein sequence ID" value="QGH34821.1"/>
    <property type="molecule type" value="Genomic_DNA"/>
</dbReference>
<reference evidence="3 4" key="1">
    <citation type="submission" date="2019-11" db="EMBL/GenBank/DDBJ databases">
        <title>Gracilibacillus salitolerans sp. nov., a moderate halophile isolated from a saline soil in northwest China.</title>
        <authorList>
            <person name="Gan L."/>
        </authorList>
    </citation>
    <scope>NUCLEOTIDE SEQUENCE [LARGE SCALE GENOMIC DNA]</scope>
    <source>
        <strain evidence="3 4">SCU50</strain>
    </source>
</reference>
<organism evidence="3 4">
    <name type="scientific">Gracilibacillus salitolerans</name>
    <dbReference type="NCBI Taxonomy" id="2663022"/>
    <lineage>
        <taxon>Bacteria</taxon>
        <taxon>Bacillati</taxon>
        <taxon>Bacillota</taxon>
        <taxon>Bacilli</taxon>
        <taxon>Bacillales</taxon>
        <taxon>Bacillaceae</taxon>
        <taxon>Gracilibacillus</taxon>
    </lineage>
</organism>
<evidence type="ECO:0000259" key="2">
    <source>
        <dbReference type="SMART" id="SM00257"/>
    </source>
</evidence>
<gene>
    <name evidence="3" type="ORF">GI584_12585</name>
</gene>
<keyword evidence="1" id="KW-0812">Transmembrane</keyword>
<evidence type="ECO:0000313" key="3">
    <source>
        <dbReference type="EMBL" id="QGH34821.1"/>
    </source>
</evidence>
<dbReference type="InterPro" id="IPR018392">
    <property type="entry name" value="LysM"/>
</dbReference>
<sequence>MHHDQRDDQAASLRNQVEQQQTNYDDVHSLPPRSEVHQSRKTKSKWKISFPFIRFILILFIVIILLLLTVNLWGEEYLSSAEPEEGDHIAEQVYIKANSSDKGEVNDSDIIIHEVERMDTLFSISEKYYRNTNFVKHIMDANIIKNNLIVGEEIVIPIVEEN</sequence>